<dbReference type="RefSeq" id="WP_099341612.1">
    <property type="nucleotide sequence ID" value="NZ_CP032098.1"/>
</dbReference>
<keyword evidence="1" id="KW-0175">Coiled coil</keyword>
<dbReference type="Proteomes" id="UP000262712">
    <property type="component" value="Chromosome"/>
</dbReference>
<dbReference type="Proteomes" id="UP000221222">
    <property type="component" value="Unassembled WGS sequence"/>
</dbReference>
<gene>
    <name evidence="3" type="ORF">AMOL_0382</name>
    <name evidence="4" type="ORF">CPU12_03060</name>
</gene>
<dbReference type="InterPro" id="IPR016866">
    <property type="entry name" value="UCP028069"/>
</dbReference>
<dbReference type="AlphaFoldDB" id="A0A2G1DK03"/>
<dbReference type="KEGG" id="amol:AMOL_0382"/>
<organism evidence="4 5">
    <name type="scientific">Malaciobacter molluscorum LMG 25693</name>
    <dbReference type="NCBI Taxonomy" id="870501"/>
    <lineage>
        <taxon>Bacteria</taxon>
        <taxon>Pseudomonadati</taxon>
        <taxon>Campylobacterota</taxon>
        <taxon>Epsilonproteobacteria</taxon>
        <taxon>Campylobacterales</taxon>
        <taxon>Arcobacteraceae</taxon>
        <taxon>Malaciobacter</taxon>
    </lineage>
</organism>
<dbReference type="EMBL" id="NXFY01000003">
    <property type="protein sequence ID" value="PHO18853.1"/>
    <property type="molecule type" value="Genomic_DNA"/>
</dbReference>
<accession>A0A2G1DK03</accession>
<name>A0A2G1DK03_9BACT</name>
<feature type="chain" id="PRO_5044573599" evidence="2">
    <location>
        <begin position="21"/>
        <end position="249"/>
    </location>
</feature>
<dbReference type="Pfam" id="PF11932">
    <property type="entry name" value="DUF3450"/>
    <property type="match status" value="1"/>
</dbReference>
<evidence type="ECO:0000256" key="1">
    <source>
        <dbReference type="SAM" id="Coils"/>
    </source>
</evidence>
<proteinExistence type="predicted"/>
<reference evidence="4 5" key="1">
    <citation type="submission" date="2017-09" db="EMBL/GenBank/DDBJ databases">
        <title>Arcobacter canalis sp. nov., a new species isolated from a water canal contaminated with urban sewage.</title>
        <authorList>
            <person name="Perez-Cataluna A."/>
            <person name="Salas-Masso N."/>
            <person name="Figueras M.J."/>
        </authorList>
    </citation>
    <scope>NUCLEOTIDE SEQUENCE [LARGE SCALE GENOMIC DNA]</scope>
    <source>
        <strain evidence="4 5">F98-3</strain>
    </source>
</reference>
<dbReference type="PIRSF" id="PIRSF028069">
    <property type="entry name" value="UCP028069"/>
    <property type="match status" value="1"/>
</dbReference>
<keyword evidence="5" id="KW-1185">Reference proteome</keyword>
<reference evidence="3 6" key="2">
    <citation type="submission" date="2018-08" db="EMBL/GenBank/DDBJ databases">
        <title>Complete genome of the Arcobacter molluscorum type strain LMG 25693.</title>
        <authorList>
            <person name="Miller W.G."/>
            <person name="Yee E."/>
            <person name="Bono J.L."/>
        </authorList>
    </citation>
    <scope>NUCLEOTIDE SEQUENCE [LARGE SCALE GENOMIC DNA]</scope>
    <source>
        <strain evidence="3 6">CECT 7696</strain>
    </source>
</reference>
<evidence type="ECO:0000313" key="4">
    <source>
        <dbReference type="EMBL" id="PHO18853.1"/>
    </source>
</evidence>
<sequence length="249" mass="29372">MHKKSKVIFFSLILSTSIFADQIDKSMNIIENTNNKLKNYQNKINNVENDREELLSKYKYTSAELKNTKIYNNQLEKIINSQEKELKDINQQLIDIEKTQKNIFPLMIKMVESLKQLVKMDTPFLIEERTNRVEKLEAALSKSDIKTAEKYRIILEAFKIEYDYANSIETYQDKIKNKTVNLLRVGRTALYYQSLDLKDYGYWDKSKKTWIEIDDSSAKSNIRKAIKIAKKQQNVDFLNLPFLTLKDSK</sequence>
<protein>
    <submittedName>
        <fullName evidence="3">DUF3450 domain-containing protein</fullName>
    </submittedName>
</protein>
<dbReference type="EMBL" id="CP032098">
    <property type="protein sequence ID" value="AXX91398.1"/>
    <property type="molecule type" value="Genomic_DNA"/>
</dbReference>
<feature type="coiled-coil region" evidence="1">
    <location>
        <begin position="23"/>
        <end position="99"/>
    </location>
</feature>
<evidence type="ECO:0000313" key="6">
    <source>
        <dbReference type="Proteomes" id="UP000262712"/>
    </source>
</evidence>
<evidence type="ECO:0000313" key="5">
    <source>
        <dbReference type="Proteomes" id="UP000221222"/>
    </source>
</evidence>
<evidence type="ECO:0000313" key="3">
    <source>
        <dbReference type="EMBL" id="AXX91398.1"/>
    </source>
</evidence>
<feature type="signal peptide" evidence="2">
    <location>
        <begin position="1"/>
        <end position="20"/>
    </location>
</feature>
<evidence type="ECO:0000256" key="2">
    <source>
        <dbReference type="SAM" id="SignalP"/>
    </source>
</evidence>
<keyword evidence="2" id="KW-0732">Signal</keyword>